<dbReference type="InterPro" id="IPR046856">
    <property type="entry name" value="Gemin6_C"/>
</dbReference>
<evidence type="ECO:0000313" key="14">
    <source>
        <dbReference type="Proteomes" id="UP000606274"/>
    </source>
</evidence>
<dbReference type="Pfam" id="PF06372">
    <property type="entry name" value="Gemin6"/>
    <property type="match status" value="1"/>
</dbReference>
<evidence type="ECO:0000256" key="8">
    <source>
        <dbReference type="ARBA" id="ARBA00034695"/>
    </source>
</evidence>
<dbReference type="GO" id="GO:0032797">
    <property type="term" value="C:SMN complex"/>
    <property type="evidence" value="ECO:0007669"/>
    <property type="project" value="TreeGrafter"/>
</dbReference>
<keyword evidence="6" id="KW-0508">mRNA splicing</keyword>
<dbReference type="GO" id="GO:0000387">
    <property type="term" value="P:spliceosomal snRNP assembly"/>
    <property type="evidence" value="ECO:0007669"/>
    <property type="project" value="TreeGrafter"/>
</dbReference>
<dbReference type="GO" id="GO:0097504">
    <property type="term" value="C:Gemini of Cajal bodies"/>
    <property type="evidence" value="ECO:0007669"/>
    <property type="project" value="UniProtKB-SubCell"/>
</dbReference>
<evidence type="ECO:0000256" key="4">
    <source>
        <dbReference type="ARBA" id="ARBA00022553"/>
    </source>
</evidence>
<dbReference type="EMBL" id="JABFDY010000009">
    <property type="protein sequence ID" value="KAF7703347.1"/>
    <property type="molecule type" value="Genomic_DNA"/>
</dbReference>
<evidence type="ECO:0000256" key="1">
    <source>
        <dbReference type="ARBA" id="ARBA00004496"/>
    </source>
</evidence>
<dbReference type="FunFam" id="2.30.30.100:FF:000038">
    <property type="entry name" value="Gem-associated protein 6"/>
    <property type="match status" value="1"/>
</dbReference>
<name>A0A8T0BC99_SILME</name>
<keyword evidence="5" id="KW-0507">mRNA processing</keyword>
<comment type="function">
    <text evidence="9">The SMN complex catalyzes the assembly of small nuclear ribonucleoproteins (snRNPs), the building blocks of the spliceosome, and thereby plays an important role in the splicing of cellular pre-mRNAs. Most spliceosomal snRNPs contain a common set of Sm proteins SNRPB, SNRPD1, SNRPD2, SNRPD3, SNRPE, SNRPF and SNRPG that assemble in a heptameric protein ring on the Sm site of the small nuclear RNA to form the core snRNP (Sm core). In the cytosol, the Sm proteins SNRPD1, SNRPD2, SNRPE, SNRPF and SNRPG are trapped in an inactive 6S pICln-Sm complex by the chaperone CLNS1A that controls the assembly of the core snRNP. To assemble core snRNPs, the SMN complex accepts the trapped 5Sm proteins from CLNS1A forming an intermediate. Binding of snRNA inside 5Sm triggers eviction of the SMN complex, thereby allowing binding of SNRPD3 and SNRPB to complete assembly of the core snRNP.</text>
</comment>
<comment type="caution">
    <text evidence="13">The sequence shown here is derived from an EMBL/GenBank/DDBJ whole genome shotgun (WGS) entry which is preliminary data.</text>
</comment>
<dbReference type="Proteomes" id="UP000606274">
    <property type="component" value="Unassembled WGS sequence"/>
</dbReference>
<gene>
    <name evidence="13" type="ORF">HF521_022354</name>
</gene>
<accession>A0A8T0BC99</accession>
<keyword evidence="14" id="KW-1185">Reference proteome</keyword>
<evidence type="ECO:0000259" key="12">
    <source>
        <dbReference type="PROSITE" id="PS52001"/>
    </source>
</evidence>
<evidence type="ECO:0000256" key="7">
    <source>
        <dbReference type="ARBA" id="ARBA00023242"/>
    </source>
</evidence>
<dbReference type="Pfam" id="PF20417">
    <property type="entry name" value="Gemin6_C"/>
    <property type="match status" value="1"/>
</dbReference>
<comment type="subcellular location">
    <subcellularLocation>
        <location evidence="1">Cytoplasm</location>
    </subcellularLocation>
    <subcellularLocation>
        <location evidence="8">Nucleus</location>
        <location evidence="8">Gem</location>
    </subcellularLocation>
    <subcellularLocation>
        <location evidence="2">Nucleus</location>
        <location evidence="2">Nucleoplasm</location>
    </subcellularLocation>
</comment>
<keyword evidence="4" id="KW-0597">Phosphoprotein</keyword>
<dbReference type="InterPro" id="IPR009422">
    <property type="entry name" value="Gemin6"/>
</dbReference>
<dbReference type="PROSITE" id="PS52001">
    <property type="entry name" value="AD"/>
    <property type="match status" value="1"/>
</dbReference>
<keyword evidence="3" id="KW-0963">Cytoplasm</keyword>
<sequence length="201" mass="22377">MTAGNGTKSTRNACHIEKFSDTFKRLGSGSRFLTGEMGEWCSMLPQEWIAFVNQEVKVTTQDKQQYEGIVFTVDPVSGSIVLVTFEEKRSASVKVVLGHAVKDVQLIKAGDDDTDRKMKSLFTPAGSQEFSTEELEERKKDLRAWLEKNLIPVTDEGDVLRVANVLTISAPYDSEQCSSSNEIILARVQSLVESKPGREQQ</sequence>
<evidence type="ECO:0000256" key="3">
    <source>
        <dbReference type="ARBA" id="ARBA00022490"/>
    </source>
</evidence>
<evidence type="ECO:0000313" key="13">
    <source>
        <dbReference type="EMBL" id="KAF7703347.1"/>
    </source>
</evidence>
<evidence type="ECO:0000256" key="11">
    <source>
        <dbReference type="ARBA" id="ARBA00067670"/>
    </source>
</evidence>
<dbReference type="PANTHER" id="PTHR14710">
    <property type="entry name" value="GEM-ASSOCIATED PROTEIN 6"/>
    <property type="match status" value="1"/>
</dbReference>
<dbReference type="Gene3D" id="2.30.30.100">
    <property type="match status" value="1"/>
</dbReference>
<feature type="domain" description="AD" evidence="12">
    <location>
        <begin position="105"/>
        <end position="200"/>
    </location>
</feature>
<proteinExistence type="predicted"/>
<dbReference type="CDD" id="cd11676">
    <property type="entry name" value="Gemin6"/>
    <property type="match status" value="1"/>
</dbReference>
<evidence type="ECO:0000256" key="10">
    <source>
        <dbReference type="ARBA" id="ARBA00065613"/>
    </source>
</evidence>
<reference evidence="13" key="1">
    <citation type="submission" date="2020-08" db="EMBL/GenBank/DDBJ databases">
        <title>Chromosome-level assembly of Southern catfish (Silurus meridionalis) provides insights into visual adaptation to the nocturnal and benthic lifestyles.</title>
        <authorList>
            <person name="Zhang Y."/>
            <person name="Wang D."/>
            <person name="Peng Z."/>
        </authorList>
    </citation>
    <scope>NUCLEOTIDE SEQUENCE</scope>
    <source>
        <strain evidence="13">SWU-2019-XX</strain>
        <tissue evidence="13">Muscle</tissue>
    </source>
</reference>
<dbReference type="AlphaFoldDB" id="A0A8T0BC99"/>
<evidence type="ECO:0000256" key="2">
    <source>
        <dbReference type="ARBA" id="ARBA00004642"/>
    </source>
</evidence>
<evidence type="ECO:0000256" key="5">
    <source>
        <dbReference type="ARBA" id="ARBA00022664"/>
    </source>
</evidence>
<dbReference type="InterPro" id="IPR046857">
    <property type="entry name" value="Gemin6_Sm-like_dom"/>
</dbReference>
<dbReference type="InterPro" id="IPR047574">
    <property type="entry name" value="AD"/>
</dbReference>
<dbReference type="PANTHER" id="PTHR14710:SF2">
    <property type="entry name" value="GEM-ASSOCIATED PROTEIN 6"/>
    <property type="match status" value="1"/>
</dbReference>
<keyword evidence="7" id="KW-0539">Nucleus</keyword>
<protein>
    <recommendedName>
        <fullName evidence="11">Gem-associated protein 6</fullName>
    </recommendedName>
</protein>
<evidence type="ECO:0000256" key="9">
    <source>
        <dbReference type="ARBA" id="ARBA00059373"/>
    </source>
</evidence>
<dbReference type="GO" id="GO:0000245">
    <property type="term" value="P:spliceosomal complex assembly"/>
    <property type="evidence" value="ECO:0007669"/>
    <property type="project" value="InterPro"/>
</dbReference>
<comment type="subunit">
    <text evidence="10">Part of the core SMN complex that contains SMN1, GEMIN2/SIP1, DDX20/GEMIN3, GEMIN4, GEMIN5, GEMIN6, GEMIN7, GEMIN8 and STRAP/UNRIP. Part of the SMN-Sm complex that contains SMN1, GEMIN2/SIP1, DDX20/GEMIN3, GEMIN4, GEMIN5, GEMIN6, GEMIN7, GEMIN8, STRAP/UNRIP and the Sm proteins SNRPB, SNRPD1, SNRPD2, SNRPD3, SNRPE, SNRPF and SNRPG. Interacts with GEMIN7; the interaction is direct. Interacts with GEMIN8; the interaction is direct. Interacts with SNRPB, SNRPD2, SNRPD3 and SNRPE; the interaction is direct.</text>
</comment>
<organism evidence="13 14">
    <name type="scientific">Silurus meridionalis</name>
    <name type="common">Southern catfish</name>
    <name type="synonym">Silurus soldatovi meridionalis</name>
    <dbReference type="NCBI Taxonomy" id="175797"/>
    <lineage>
        <taxon>Eukaryota</taxon>
        <taxon>Metazoa</taxon>
        <taxon>Chordata</taxon>
        <taxon>Craniata</taxon>
        <taxon>Vertebrata</taxon>
        <taxon>Euteleostomi</taxon>
        <taxon>Actinopterygii</taxon>
        <taxon>Neopterygii</taxon>
        <taxon>Teleostei</taxon>
        <taxon>Ostariophysi</taxon>
        <taxon>Siluriformes</taxon>
        <taxon>Siluridae</taxon>
        <taxon>Silurus</taxon>
    </lineage>
</organism>
<evidence type="ECO:0000256" key="6">
    <source>
        <dbReference type="ARBA" id="ARBA00023187"/>
    </source>
</evidence>